<feature type="non-terminal residue" evidence="2">
    <location>
        <position position="296"/>
    </location>
</feature>
<dbReference type="GO" id="GO:0015074">
    <property type="term" value="P:DNA integration"/>
    <property type="evidence" value="ECO:0007669"/>
    <property type="project" value="TreeGrafter"/>
</dbReference>
<proteinExistence type="predicted"/>
<keyword evidence="2" id="KW-0808">Transferase</keyword>
<dbReference type="GO" id="GO:0046975">
    <property type="term" value="F:histone H3K36 methyltransferase activity"/>
    <property type="evidence" value="ECO:0007669"/>
    <property type="project" value="TreeGrafter"/>
</dbReference>
<feature type="non-terminal residue" evidence="2">
    <location>
        <position position="1"/>
    </location>
</feature>
<dbReference type="PANTHER" id="PTHR46060:SF2">
    <property type="entry name" value="HISTONE-LYSINE N-METHYLTRANSFERASE SETMAR"/>
    <property type="match status" value="1"/>
</dbReference>
<protein>
    <submittedName>
        <fullName evidence="2">Histone-lysine N-methyltransferase SETMAR</fullName>
    </submittedName>
</protein>
<dbReference type="GO" id="GO:0006303">
    <property type="term" value="P:double-strand break repair via nonhomologous end joining"/>
    <property type="evidence" value="ECO:0007669"/>
    <property type="project" value="TreeGrafter"/>
</dbReference>
<dbReference type="GO" id="GO:0000014">
    <property type="term" value="F:single-stranded DNA endodeoxyribonuclease activity"/>
    <property type="evidence" value="ECO:0007669"/>
    <property type="project" value="TreeGrafter"/>
</dbReference>
<dbReference type="InterPro" id="IPR036397">
    <property type="entry name" value="RNaseH_sf"/>
</dbReference>
<dbReference type="InterPro" id="IPR041426">
    <property type="entry name" value="Mos1_HTH"/>
</dbReference>
<evidence type="ECO:0000313" key="2">
    <source>
        <dbReference type="EMBL" id="KOC69109.1"/>
    </source>
</evidence>
<dbReference type="Gene3D" id="1.10.10.1450">
    <property type="match status" value="1"/>
</dbReference>
<dbReference type="InterPro" id="IPR052709">
    <property type="entry name" value="Transposase-MT_Hybrid"/>
</dbReference>
<accession>A0A0L7RE52</accession>
<dbReference type="GO" id="GO:0044774">
    <property type="term" value="P:mitotic DNA integrity checkpoint signaling"/>
    <property type="evidence" value="ECO:0007669"/>
    <property type="project" value="TreeGrafter"/>
</dbReference>
<feature type="domain" description="Mos1 transposase HTH" evidence="1">
    <location>
        <begin position="1"/>
        <end position="42"/>
    </location>
</feature>
<dbReference type="GO" id="GO:0003690">
    <property type="term" value="F:double-stranded DNA binding"/>
    <property type="evidence" value="ECO:0007669"/>
    <property type="project" value="TreeGrafter"/>
</dbReference>
<dbReference type="GO" id="GO:0000793">
    <property type="term" value="C:condensed chromosome"/>
    <property type="evidence" value="ECO:0007669"/>
    <property type="project" value="TreeGrafter"/>
</dbReference>
<dbReference type="AlphaFoldDB" id="A0A0L7RE52"/>
<dbReference type="PANTHER" id="PTHR46060">
    <property type="entry name" value="MARINER MOS1 TRANSPOSASE-LIKE PROTEIN"/>
    <property type="match status" value="1"/>
</dbReference>
<dbReference type="STRING" id="597456.A0A0L7RE52"/>
<dbReference type="OrthoDB" id="10032414at2759"/>
<dbReference type="GO" id="GO:0032259">
    <property type="term" value="P:methylation"/>
    <property type="evidence" value="ECO:0007669"/>
    <property type="project" value="UniProtKB-KW"/>
</dbReference>
<evidence type="ECO:0000259" key="1">
    <source>
        <dbReference type="Pfam" id="PF17906"/>
    </source>
</evidence>
<dbReference type="Pfam" id="PF17906">
    <property type="entry name" value="HTH_48"/>
    <property type="match status" value="1"/>
</dbReference>
<dbReference type="GO" id="GO:0042800">
    <property type="term" value="F:histone H3K4 methyltransferase activity"/>
    <property type="evidence" value="ECO:0007669"/>
    <property type="project" value="TreeGrafter"/>
</dbReference>
<dbReference type="Proteomes" id="UP000053825">
    <property type="component" value="Unassembled WGS sequence"/>
</dbReference>
<dbReference type="GO" id="GO:0031297">
    <property type="term" value="P:replication fork processing"/>
    <property type="evidence" value="ECO:0007669"/>
    <property type="project" value="TreeGrafter"/>
</dbReference>
<dbReference type="Gene3D" id="3.30.420.10">
    <property type="entry name" value="Ribonuclease H-like superfamily/Ribonuclease H"/>
    <property type="match status" value="1"/>
</dbReference>
<dbReference type="GO" id="GO:0003697">
    <property type="term" value="F:single-stranded DNA binding"/>
    <property type="evidence" value="ECO:0007669"/>
    <property type="project" value="TreeGrafter"/>
</dbReference>
<keyword evidence="2" id="KW-0489">Methyltransferase</keyword>
<organism evidence="2 3">
    <name type="scientific">Habropoda laboriosa</name>
    <dbReference type="NCBI Taxonomy" id="597456"/>
    <lineage>
        <taxon>Eukaryota</taxon>
        <taxon>Metazoa</taxon>
        <taxon>Ecdysozoa</taxon>
        <taxon>Arthropoda</taxon>
        <taxon>Hexapoda</taxon>
        <taxon>Insecta</taxon>
        <taxon>Pterygota</taxon>
        <taxon>Neoptera</taxon>
        <taxon>Endopterygota</taxon>
        <taxon>Hymenoptera</taxon>
        <taxon>Apocrita</taxon>
        <taxon>Aculeata</taxon>
        <taxon>Apoidea</taxon>
        <taxon>Anthophila</taxon>
        <taxon>Apidae</taxon>
        <taxon>Habropoda</taxon>
    </lineage>
</organism>
<sequence length="296" mass="34720">LFYFKKGKKAAQARKKICRVHGQDALSISTAKFWFRRFKDGKFDIHDTPRSGRPIEVYLIVKKIEEDRHNSEIEKKLDIWMPHELTEKNLLDRISICDSRLLNALMHSSVHRVIHASVTSRIFFFWLKLENNIRGEKINRSGLHIHDHIFFANAFFYFGINSYSFLKSSTTITAELYSNKLEVVHQKLKVQQPTLVNRKDPIFLHDNARPQIASTTVQKLHQLGIEVLPNHSCSPNLSPSDFHFSCSLDNFVTPKRFRKQKNIENAFQQFPSPRNLDFYIQGMNAPAIRWQKYIEH</sequence>
<reference evidence="2 3" key="1">
    <citation type="submission" date="2015-07" db="EMBL/GenBank/DDBJ databases">
        <title>The genome of Habropoda laboriosa.</title>
        <authorList>
            <person name="Pan H."/>
            <person name="Kapheim K."/>
        </authorList>
    </citation>
    <scope>NUCLEOTIDE SEQUENCE [LARGE SCALE GENOMIC DNA]</scope>
    <source>
        <strain evidence="2">0110345459</strain>
    </source>
</reference>
<evidence type="ECO:0000313" key="3">
    <source>
        <dbReference type="Proteomes" id="UP000053825"/>
    </source>
</evidence>
<keyword evidence="3" id="KW-1185">Reference proteome</keyword>
<name>A0A0L7RE52_9HYME</name>
<gene>
    <name evidence="2" type="ORF">WH47_07560</name>
</gene>
<dbReference type="GO" id="GO:0044547">
    <property type="term" value="F:DNA topoisomerase binding"/>
    <property type="evidence" value="ECO:0007669"/>
    <property type="project" value="TreeGrafter"/>
</dbReference>
<dbReference type="GO" id="GO:0035861">
    <property type="term" value="C:site of double-strand break"/>
    <property type="evidence" value="ECO:0007669"/>
    <property type="project" value="TreeGrafter"/>
</dbReference>
<dbReference type="GO" id="GO:0000729">
    <property type="term" value="P:DNA double-strand break processing"/>
    <property type="evidence" value="ECO:0007669"/>
    <property type="project" value="TreeGrafter"/>
</dbReference>
<dbReference type="GO" id="GO:0005634">
    <property type="term" value="C:nucleus"/>
    <property type="evidence" value="ECO:0007669"/>
    <property type="project" value="TreeGrafter"/>
</dbReference>
<dbReference type="EMBL" id="KQ414612">
    <property type="protein sequence ID" value="KOC69109.1"/>
    <property type="molecule type" value="Genomic_DNA"/>
</dbReference>